<feature type="region of interest" description="Disordered" evidence="1">
    <location>
        <begin position="101"/>
        <end position="121"/>
    </location>
</feature>
<organism evidence="2 3">
    <name type="scientific">Allosphingosinicella humi</name>
    <dbReference type="NCBI Taxonomy" id="2068657"/>
    <lineage>
        <taxon>Bacteria</taxon>
        <taxon>Pseudomonadati</taxon>
        <taxon>Pseudomonadota</taxon>
        <taxon>Alphaproteobacteria</taxon>
        <taxon>Sphingomonadales</taxon>
        <taxon>Sphingomonadaceae</taxon>
        <taxon>Allosphingosinicella</taxon>
    </lineage>
</organism>
<sequence>MKIVTGSDYAFGRRWNAVDAVLFWFKSVAQWLCRPLLGWAAYIFRHGVPPPAMVFPDSPSNRAQFPTLSSLGFVFPSASALDLWGDGGRVDDPFAGALRADSAGRSAKNRPLSPVSPPIDR</sequence>
<dbReference type="RefSeq" id="WP_109271191.1">
    <property type="nucleotide sequence ID" value="NZ_QFFF01000001.1"/>
</dbReference>
<name>A0A2U2J3Y5_9SPHN</name>
<dbReference type="EMBL" id="QFFF01000001">
    <property type="protein sequence ID" value="PWG03053.1"/>
    <property type="molecule type" value="Genomic_DNA"/>
</dbReference>
<dbReference type="Proteomes" id="UP000245916">
    <property type="component" value="Unassembled WGS sequence"/>
</dbReference>
<evidence type="ECO:0000256" key="1">
    <source>
        <dbReference type="SAM" id="MobiDB-lite"/>
    </source>
</evidence>
<dbReference type="AlphaFoldDB" id="A0A2U2J3Y5"/>
<comment type="caution">
    <text evidence="2">The sequence shown here is derived from an EMBL/GenBank/DDBJ whole genome shotgun (WGS) entry which is preliminary data.</text>
</comment>
<evidence type="ECO:0000313" key="2">
    <source>
        <dbReference type="EMBL" id="PWG03053.1"/>
    </source>
</evidence>
<reference evidence="2 3" key="1">
    <citation type="submission" date="2018-05" db="EMBL/GenBank/DDBJ databases">
        <title>Genome of Sphingosinicella humi QZX222.</title>
        <authorList>
            <person name="Qiao Z."/>
            <person name="Wang G."/>
        </authorList>
    </citation>
    <scope>NUCLEOTIDE SEQUENCE [LARGE SCALE GENOMIC DNA]</scope>
    <source>
        <strain evidence="2 3">QZX222</strain>
    </source>
</reference>
<proteinExistence type="predicted"/>
<keyword evidence="3" id="KW-1185">Reference proteome</keyword>
<protein>
    <submittedName>
        <fullName evidence="2">Uncharacterized protein</fullName>
    </submittedName>
</protein>
<gene>
    <name evidence="2" type="ORF">DF286_09360</name>
</gene>
<evidence type="ECO:0000313" key="3">
    <source>
        <dbReference type="Proteomes" id="UP000245916"/>
    </source>
</evidence>
<accession>A0A2U2J3Y5</accession>